<organism evidence="7 8">
    <name type="scientific">Extremus antarcticus</name>
    <dbReference type="NCBI Taxonomy" id="702011"/>
    <lineage>
        <taxon>Eukaryota</taxon>
        <taxon>Fungi</taxon>
        <taxon>Dikarya</taxon>
        <taxon>Ascomycota</taxon>
        <taxon>Pezizomycotina</taxon>
        <taxon>Dothideomycetes</taxon>
        <taxon>Dothideomycetidae</taxon>
        <taxon>Mycosphaerellales</taxon>
        <taxon>Extremaceae</taxon>
        <taxon>Extremus</taxon>
    </lineage>
</organism>
<dbReference type="AlphaFoldDB" id="A0AAJ0LV43"/>
<dbReference type="PANTHER" id="PTHR23033:SF47">
    <property type="entry name" value="APPLE DOMAIN-CONTAINING PROTEIN-RELATED"/>
    <property type="match status" value="1"/>
</dbReference>
<name>A0AAJ0LV43_9PEZI</name>
<dbReference type="Gene3D" id="3.90.550.50">
    <property type="match status" value="1"/>
</dbReference>
<evidence type="ECO:0000256" key="3">
    <source>
        <dbReference type="ARBA" id="ARBA00022692"/>
    </source>
</evidence>
<proteinExistence type="inferred from homology"/>
<comment type="similarity">
    <text evidence="2">Belongs to the glycosyltransferase 31 family. Beta3-Gal-T subfamily.</text>
</comment>
<dbReference type="EMBL" id="JAWDJX010000006">
    <property type="protein sequence ID" value="KAK3056315.1"/>
    <property type="molecule type" value="Genomic_DNA"/>
</dbReference>
<keyword evidence="8" id="KW-1185">Reference proteome</keyword>
<evidence type="ECO:0000256" key="5">
    <source>
        <dbReference type="ARBA" id="ARBA00022989"/>
    </source>
</evidence>
<accession>A0AAJ0LV43</accession>
<dbReference type="GO" id="GO:0016020">
    <property type="term" value="C:membrane"/>
    <property type="evidence" value="ECO:0007669"/>
    <property type="project" value="UniProtKB-SubCell"/>
</dbReference>
<evidence type="ECO:0000256" key="2">
    <source>
        <dbReference type="ARBA" id="ARBA00006462"/>
    </source>
</evidence>
<evidence type="ECO:0000313" key="8">
    <source>
        <dbReference type="Proteomes" id="UP001271007"/>
    </source>
</evidence>
<dbReference type="PANTHER" id="PTHR23033">
    <property type="entry name" value="BETA1,3-GALACTOSYLTRANSFERASE"/>
    <property type="match status" value="1"/>
</dbReference>
<evidence type="ECO:0000256" key="6">
    <source>
        <dbReference type="ARBA" id="ARBA00023136"/>
    </source>
</evidence>
<evidence type="ECO:0000313" key="7">
    <source>
        <dbReference type="EMBL" id="KAK3056315.1"/>
    </source>
</evidence>
<dbReference type="InterPro" id="IPR026050">
    <property type="entry name" value="C1GALT1/C1GALT1_chp1"/>
</dbReference>
<dbReference type="Proteomes" id="UP001271007">
    <property type="component" value="Unassembled WGS sequence"/>
</dbReference>
<evidence type="ECO:0000256" key="4">
    <source>
        <dbReference type="ARBA" id="ARBA00022968"/>
    </source>
</evidence>
<keyword evidence="6" id="KW-0472">Membrane</keyword>
<protein>
    <submittedName>
        <fullName evidence="7">Uncharacterized protein</fullName>
    </submittedName>
</protein>
<evidence type="ECO:0000256" key="1">
    <source>
        <dbReference type="ARBA" id="ARBA00004606"/>
    </source>
</evidence>
<keyword evidence="3" id="KW-0812">Transmembrane</keyword>
<comment type="subcellular location">
    <subcellularLocation>
        <location evidence="1">Membrane</location>
        <topology evidence="1">Single-pass type II membrane protein</topology>
    </subcellularLocation>
</comment>
<sequence>MLTVLLGAIRGATEVLDKLPVHLETSLRCFPNYVVYSDYGENFHGQLIVNALEFVSQRIQEEHQDFELYRRLKQDGRSALSDGAFQGANSAVDGQGMTTGNAQNPGWKLDKWKFLPMVNRTLYDFPDMKWYIFSEADAYVVWSTMLQLLATLDSRQLVYQGQFMSAGADNFVYGGAGIIVSQAALQAVVAYYSSHKKELEDFTDHHWAGDAVLGKAFKEAGVLLTDIWPIMQGDYPGWLTYLPGGTLTDGIARAWCKPVANFHHVTPDAVRALWHTEQEWLERRTDGREVTTNAVA</sequence>
<keyword evidence="4" id="KW-0735">Signal-anchor</keyword>
<keyword evidence="5" id="KW-1133">Transmembrane helix</keyword>
<comment type="caution">
    <text evidence="7">The sequence shown here is derived from an EMBL/GenBank/DDBJ whole genome shotgun (WGS) entry which is preliminary data.</text>
</comment>
<gene>
    <name evidence="7" type="ORF">LTR09_002822</name>
</gene>
<reference evidence="7" key="1">
    <citation type="submission" date="2023-04" db="EMBL/GenBank/DDBJ databases">
        <title>Black Yeasts Isolated from many extreme environments.</title>
        <authorList>
            <person name="Coleine C."/>
            <person name="Stajich J.E."/>
            <person name="Selbmann L."/>
        </authorList>
    </citation>
    <scope>NUCLEOTIDE SEQUENCE</scope>
    <source>
        <strain evidence="7">CCFEE 5312</strain>
    </source>
</reference>